<reference evidence="1 2" key="1">
    <citation type="journal article" date="2019" name="Sci. Rep.">
        <title>A high-quality genome of Eragrostis curvula grass provides insights into Poaceae evolution and supports new strategies to enhance forage quality.</title>
        <authorList>
            <person name="Carballo J."/>
            <person name="Santos B.A.C.M."/>
            <person name="Zappacosta D."/>
            <person name="Garbus I."/>
            <person name="Selva J.P."/>
            <person name="Gallo C.A."/>
            <person name="Diaz A."/>
            <person name="Albertini E."/>
            <person name="Caccamo M."/>
            <person name="Echenique V."/>
        </authorList>
    </citation>
    <scope>NUCLEOTIDE SEQUENCE [LARGE SCALE GENOMIC DNA]</scope>
    <source>
        <strain evidence="2">cv. Victoria</strain>
        <tissue evidence="1">Leaf</tissue>
    </source>
</reference>
<dbReference type="EMBL" id="RWGY01000031">
    <property type="protein sequence ID" value="TVU14419.1"/>
    <property type="molecule type" value="Genomic_DNA"/>
</dbReference>
<dbReference type="OrthoDB" id="683431at2759"/>
<dbReference type="InterPro" id="IPR053197">
    <property type="entry name" value="F-box_SCFL_complex_component"/>
</dbReference>
<dbReference type="Gramene" id="TVU14419">
    <property type="protein sequence ID" value="TVU14419"/>
    <property type="gene ID" value="EJB05_37887"/>
</dbReference>
<dbReference type="PANTHER" id="PTHR34223">
    <property type="entry name" value="OS11G0201299 PROTEIN"/>
    <property type="match status" value="1"/>
</dbReference>
<evidence type="ECO:0000313" key="1">
    <source>
        <dbReference type="EMBL" id="TVU14419.1"/>
    </source>
</evidence>
<proteinExistence type="predicted"/>
<accession>A0A5J9TSW3</accession>
<dbReference type="PANTHER" id="PTHR34223:SF99">
    <property type="entry name" value="OS04G0440200 PROTEIN"/>
    <property type="match status" value="1"/>
</dbReference>
<dbReference type="InterPro" id="IPR032675">
    <property type="entry name" value="LRR_dom_sf"/>
</dbReference>
<dbReference type="AlphaFoldDB" id="A0A5J9TSW3"/>
<gene>
    <name evidence="1" type="ORF">EJB05_37887</name>
</gene>
<protein>
    <recommendedName>
        <fullName evidence="3">COI1 F-box domain-containing protein</fullName>
    </recommendedName>
</protein>
<dbReference type="SUPFAM" id="SSF52047">
    <property type="entry name" value="RNI-like"/>
    <property type="match status" value="1"/>
</dbReference>
<evidence type="ECO:0000313" key="2">
    <source>
        <dbReference type="Proteomes" id="UP000324897"/>
    </source>
</evidence>
<name>A0A5J9TSW3_9POAL</name>
<organism evidence="1 2">
    <name type="scientific">Eragrostis curvula</name>
    <name type="common">weeping love grass</name>
    <dbReference type="NCBI Taxonomy" id="38414"/>
    <lineage>
        <taxon>Eukaryota</taxon>
        <taxon>Viridiplantae</taxon>
        <taxon>Streptophyta</taxon>
        <taxon>Embryophyta</taxon>
        <taxon>Tracheophyta</taxon>
        <taxon>Spermatophyta</taxon>
        <taxon>Magnoliopsida</taxon>
        <taxon>Liliopsida</taxon>
        <taxon>Poales</taxon>
        <taxon>Poaceae</taxon>
        <taxon>PACMAD clade</taxon>
        <taxon>Chloridoideae</taxon>
        <taxon>Eragrostideae</taxon>
        <taxon>Eragrostidinae</taxon>
        <taxon>Eragrostis</taxon>
    </lineage>
</organism>
<keyword evidence="2" id="KW-1185">Reference proteome</keyword>
<feature type="non-terminal residue" evidence="1">
    <location>
        <position position="1"/>
    </location>
</feature>
<dbReference type="Proteomes" id="UP000324897">
    <property type="component" value="Unassembled WGS sequence"/>
</dbReference>
<comment type="caution">
    <text evidence="1">The sequence shown here is derived from an EMBL/GenBank/DDBJ whole genome shotgun (WGS) entry which is preliminary data.</text>
</comment>
<evidence type="ECO:0008006" key="3">
    <source>
        <dbReference type="Google" id="ProtNLM"/>
    </source>
</evidence>
<sequence>MFDNLGDILTLLHQASQQPLPQPPLDAFRLRVFCSDFRAARRWIWRALERSPAAFHLRCDNDDPLAYLREKWPSFPDLVLHRHGGAYMCRLRTVHLSGLTLSSDFVDKVTASPVLEELHLEDCRYEFCRLASRSLKKLFMNRCGPEYLTGTLVLAVPRIVSLRINGRRSSLPVTLEGEMPSLVTASLAHWAGDLGFLCSLHHARSLDLSGFSATALLVDDEPQDDGPVFRNLRTLVLNACDLGAEGQVLRRFLRNAPGLETLTLRDCTFAGGSGSGSKKRKRT</sequence>
<dbReference type="Gene3D" id="3.80.10.10">
    <property type="entry name" value="Ribonuclease Inhibitor"/>
    <property type="match status" value="1"/>
</dbReference>